<reference evidence="1 2" key="1">
    <citation type="submission" date="2018-10" db="EMBL/GenBank/DDBJ databases">
        <title>A high-quality apple genome assembly.</title>
        <authorList>
            <person name="Hu J."/>
        </authorList>
    </citation>
    <scope>NUCLEOTIDE SEQUENCE [LARGE SCALE GENOMIC DNA]</scope>
    <source>
        <strain evidence="2">cv. HFTH1</strain>
        <tissue evidence="1">Young leaf</tissue>
    </source>
</reference>
<evidence type="ECO:0000313" key="2">
    <source>
        <dbReference type="Proteomes" id="UP000290289"/>
    </source>
</evidence>
<comment type="caution">
    <text evidence="1">The sequence shown here is derived from an EMBL/GenBank/DDBJ whole genome shotgun (WGS) entry which is preliminary data.</text>
</comment>
<dbReference type="Proteomes" id="UP000290289">
    <property type="component" value="Chromosome 7"/>
</dbReference>
<dbReference type="EMBL" id="RDQH01000333">
    <property type="protein sequence ID" value="RXH94780.1"/>
    <property type="molecule type" value="Genomic_DNA"/>
</dbReference>
<accession>A0A498JGV7</accession>
<proteinExistence type="predicted"/>
<protein>
    <submittedName>
        <fullName evidence="1">Uncharacterized protein</fullName>
    </submittedName>
</protein>
<sequence length="66" mass="7343">MKGSHEKSKAKLLGPIDQEAQGMRSLGWNTAEHKRAIAGRCHALTADQQEHVEIVFKERSTQMSIA</sequence>
<keyword evidence="2" id="KW-1185">Reference proteome</keyword>
<evidence type="ECO:0000313" key="1">
    <source>
        <dbReference type="EMBL" id="RXH94780.1"/>
    </source>
</evidence>
<organism evidence="1 2">
    <name type="scientific">Malus domestica</name>
    <name type="common">Apple</name>
    <name type="synonym">Pyrus malus</name>
    <dbReference type="NCBI Taxonomy" id="3750"/>
    <lineage>
        <taxon>Eukaryota</taxon>
        <taxon>Viridiplantae</taxon>
        <taxon>Streptophyta</taxon>
        <taxon>Embryophyta</taxon>
        <taxon>Tracheophyta</taxon>
        <taxon>Spermatophyta</taxon>
        <taxon>Magnoliopsida</taxon>
        <taxon>eudicotyledons</taxon>
        <taxon>Gunneridae</taxon>
        <taxon>Pentapetalae</taxon>
        <taxon>rosids</taxon>
        <taxon>fabids</taxon>
        <taxon>Rosales</taxon>
        <taxon>Rosaceae</taxon>
        <taxon>Amygdaloideae</taxon>
        <taxon>Maleae</taxon>
        <taxon>Malus</taxon>
    </lineage>
</organism>
<name>A0A498JGV7_MALDO</name>
<gene>
    <name evidence="1" type="ORF">DVH24_024464</name>
</gene>
<dbReference type="AlphaFoldDB" id="A0A498JGV7"/>